<feature type="non-terminal residue" evidence="1">
    <location>
        <position position="95"/>
    </location>
</feature>
<reference evidence="1 2" key="1">
    <citation type="journal article" date="2019" name="Sci. Rep.">
        <title>A high-quality genome of Eragrostis curvula grass provides insights into Poaceae evolution and supports new strategies to enhance forage quality.</title>
        <authorList>
            <person name="Carballo J."/>
            <person name="Santos B.A.C.M."/>
            <person name="Zappacosta D."/>
            <person name="Garbus I."/>
            <person name="Selva J.P."/>
            <person name="Gallo C.A."/>
            <person name="Diaz A."/>
            <person name="Albertini E."/>
            <person name="Caccamo M."/>
            <person name="Echenique V."/>
        </authorList>
    </citation>
    <scope>NUCLEOTIDE SEQUENCE [LARGE SCALE GENOMIC DNA]</scope>
    <source>
        <strain evidence="2">cv. Victoria</strain>
        <tissue evidence="1">Leaf</tissue>
    </source>
</reference>
<gene>
    <name evidence="1" type="ORF">EJB05_11653</name>
</gene>
<evidence type="ECO:0000313" key="1">
    <source>
        <dbReference type="EMBL" id="TVU38293.1"/>
    </source>
</evidence>
<feature type="non-terminal residue" evidence="1">
    <location>
        <position position="1"/>
    </location>
</feature>
<dbReference type="AlphaFoldDB" id="A0A5J9VQ12"/>
<evidence type="ECO:0000313" key="2">
    <source>
        <dbReference type="Proteomes" id="UP000324897"/>
    </source>
</evidence>
<protein>
    <submittedName>
        <fullName evidence="1">Uncharacterized protein</fullName>
    </submittedName>
</protein>
<comment type="caution">
    <text evidence="1">The sequence shown here is derived from an EMBL/GenBank/DDBJ whole genome shotgun (WGS) entry which is preliminary data.</text>
</comment>
<keyword evidence="2" id="KW-1185">Reference proteome</keyword>
<dbReference type="Gramene" id="TVU38293">
    <property type="protein sequence ID" value="TVU38293"/>
    <property type="gene ID" value="EJB05_11653"/>
</dbReference>
<dbReference type="Proteomes" id="UP000324897">
    <property type="component" value="Chromosome 4"/>
</dbReference>
<dbReference type="EMBL" id="RWGY01000007">
    <property type="protein sequence ID" value="TVU38293.1"/>
    <property type="molecule type" value="Genomic_DNA"/>
</dbReference>
<accession>A0A5J9VQ12</accession>
<sequence length="95" mass="10969">MEKFSDGSRRNNFQSTEWKLAAQIHDLLNGFQIRLEKSTPSTALSYVGPALTRVRWAYICLESQRLHYLRSPDLFRPQELVEAVFDEAVDNEAPV</sequence>
<proteinExistence type="predicted"/>
<organism evidence="1 2">
    <name type="scientific">Eragrostis curvula</name>
    <name type="common">weeping love grass</name>
    <dbReference type="NCBI Taxonomy" id="38414"/>
    <lineage>
        <taxon>Eukaryota</taxon>
        <taxon>Viridiplantae</taxon>
        <taxon>Streptophyta</taxon>
        <taxon>Embryophyta</taxon>
        <taxon>Tracheophyta</taxon>
        <taxon>Spermatophyta</taxon>
        <taxon>Magnoliopsida</taxon>
        <taxon>Liliopsida</taxon>
        <taxon>Poales</taxon>
        <taxon>Poaceae</taxon>
        <taxon>PACMAD clade</taxon>
        <taxon>Chloridoideae</taxon>
        <taxon>Eragrostideae</taxon>
        <taxon>Eragrostidinae</taxon>
        <taxon>Eragrostis</taxon>
    </lineage>
</organism>
<name>A0A5J9VQ12_9POAL</name>